<dbReference type="InterPro" id="IPR029064">
    <property type="entry name" value="Ribosomal_eL30-like_sf"/>
</dbReference>
<dbReference type="InterPro" id="IPR040051">
    <property type="entry name" value="SECISBP2"/>
</dbReference>
<dbReference type="PANTHER" id="PTHR13284">
    <property type="entry name" value="GH01354P"/>
    <property type="match status" value="1"/>
</dbReference>
<organism evidence="3 4">
    <name type="scientific">Oedothorax gibbosus</name>
    <dbReference type="NCBI Taxonomy" id="931172"/>
    <lineage>
        <taxon>Eukaryota</taxon>
        <taxon>Metazoa</taxon>
        <taxon>Ecdysozoa</taxon>
        <taxon>Arthropoda</taxon>
        <taxon>Chelicerata</taxon>
        <taxon>Arachnida</taxon>
        <taxon>Araneae</taxon>
        <taxon>Araneomorphae</taxon>
        <taxon>Entelegynae</taxon>
        <taxon>Araneoidea</taxon>
        <taxon>Linyphiidae</taxon>
        <taxon>Erigoninae</taxon>
        <taxon>Oedothorax</taxon>
    </lineage>
</organism>
<feature type="region of interest" description="Disordered" evidence="1">
    <location>
        <begin position="406"/>
        <end position="444"/>
    </location>
</feature>
<accession>A0AAV6UAA5</accession>
<dbReference type="PANTHER" id="PTHR13284:SF4">
    <property type="entry name" value="C2H2-TYPE DOMAIN-CONTAINING PROTEIN"/>
    <property type="match status" value="1"/>
</dbReference>
<dbReference type="EMBL" id="JAFNEN010000548">
    <property type="protein sequence ID" value="KAG8180803.1"/>
    <property type="molecule type" value="Genomic_DNA"/>
</dbReference>
<name>A0AAV6UAA5_9ARAC</name>
<feature type="compositionally biased region" description="Polar residues" evidence="1">
    <location>
        <begin position="666"/>
        <end position="680"/>
    </location>
</feature>
<feature type="compositionally biased region" description="Basic and acidic residues" evidence="1">
    <location>
        <begin position="630"/>
        <end position="640"/>
    </location>
</feature>
<dbReference type="GO" id="GO:0035368">
    <property type="term" value="F:selenocysteine insertion sequence binding"/>
    <property type="evidence" value="ECO:0007669"/>
    <property type="project" value="InterPro"/>
</dbReference>
<keyword evidence="4" id="KW-1185">Reference proteome</keyword>
<reference evidence="3 4" key="1">
    <citation type="journal article" date="2022" name="Nat. Ecol. Evol.">
        <title>A masculinizing supergene underlies an exaggerated male reproductive morph in a spider.</title>
        <authorList>
            <person name="Hendrickx F."/>
            <person name="De Corte Z."/>
            <person name="Sonet G."/>
            <person name="Van Belleghem S.M."/>
            <person name="Kostlbacher S."/>
            <person name="Vangestel C."/>
        </authorList>
    </citation>
    <scope>NUCLEOTIDE SEQUENCE [LARGE SCALE GENOMIC DNA]</scope>
    <source>
        <strain evidence="3">W744_W776</strain>
    </source>
</reference>
<feature type="compositionally biased region" description="Polar residues" evidence="1">
    <location>
        <begin position="360"/>
        <end position="377"/>
    </location>
</feature>
<feature type="region of interest" description="Disordered" evidence="1">
    <location>
        <begin position="663"/>
        <end position="696"/>
    </location>
</feature>
<dbReference type="GO" id="GO:0003730">
    <property type="term" value="F:mRNA 3'-UTR binding"/>
    <property type="evidence" value="ECO:0007669"/>
    <property type="project" value="TreeGrafter"/>
</dbReference>
<dbReference type="Gene3D" id="3.30.1330.30">
    <property type="match status" value="1"/>
</dbReference>
<dbReference type="SUPFAM" id="SSF55315">
    <property type="entry name" value="L30e-like"/>
    <property type="match status" value="1"/>
</dbReference>
<dbReference type="Proteomes" id="UP000827092">
    <property type="component" value="Unassembled WGS sequence"/>
</dbReference>
<sequence>MILSSTSSFYLSAFKMYIVCNVATLRLLNEAESSTGFITNLQRFRNLEMLNKVKYQMERKHRLPDGKLEASRNKNGYDSQKMHTEKINFSFQAATEDFPLLNESASNKSKLSGKLSQVTFSYSDKLKAVPQVPSSKICRFFGTSDRPHQSETDPNKTQGLHLKNDLSKVPEQESNNLLTNLNTSKLKSAKKSLKSFHSMPNQQFSTRKIDLPKELGLKNLDKSSFATEESISADKGCVSEKLETNLEHPISLNNTDKSDEGGWIVYQKHSLLRKNKSAEANNFKKGFREKTRNSEQVSETGKIFDKNLNTYIKNNTTSNRYSENAGFKNGNREAKILENSTPVHSNERFKFQLGVSSNRIGNLKSKANPNTLSTSNHSSKHVPQDAYLMNNEFRIKTNSKNIQRNETNQNQTRPAKGMCGTNQNSEPKSDGTMPVKSKKKRKSKVKRLAALQSNKLLIITPEAHTRILTHSTNPNIKSQSSVFTNFTDNEEYPELGMGVAPKNKKTLNKASDLDTKVESQVCSEKHEPNLENNDAKTSQTSCLKVETESEAKVTDVVSNSVQVTQDTKLPVHSNHPITISLFDMLWTGKSKKKDAEVKIEEDSIPENSPVKLKRQKVIVQSVNPLSSSKPVEKRGKEREKPRVKKPTKMRKLILLGRQMKRESLASKDSNMGSDIQTANDTGEKSDLDNDSDNLSSNISPEYEGAIDRTSFDISSNNNLNVINSTLEELGLSLLVSSCEKEIFSDEELQEYKLLLQTLSLSTQSISPNLNDNNSEETENPIISNSIVLSNSHDSCCESENQTVNKNVGICCSIVDNEVPEDCKKTLTCKTQNLQTEKIFNESSLVEDQLNCQLTEGQVSALDSYFSTLVQTIVKDCMSEINVMFAKNASKQSHENFTTKSMDFSNSTKTASLKFDQNARNLKSNVTECIKQLNLCEEITQSQLNTIDDYEASDLDSFSDIKPSGDEDISPFIFTDKPTSAYDNVLTDKSSVEHHSKKFGLFSGYTNIEKFSNNHTSDNNFIPSMVSDCKQEILERKFDAEDLRIKSSECIQSENPKVEVSVKEKTEAVKILLHSRKFRDYCTHFVTKELDEIVFNLIDDLARFQDRLHQKDPVKARMKRRLMYGIKEIKKHMKLKKLKGIIIATDIEDNKTEGGLNDLVNEMLTLAEAYHIPYVFSHKRFNLGKVCRKPAPVSCVGIINYEGSEKNFKKMLELQEECKCDYNTLTKKIVEELTDNQIESLFDTVQKSIPPFEVNKAILKQLFGTTPPEIKEKIKPISLPSKETSELNIDAKCFALGTNSKSFEEVLKTYGSENTVTNCYINPENLDVQRRTSDKSENITAILTKYNVIKP</sequence>
<protein>
    <recommendedName>
        <fullName evidence="2">Ribosomal protein eL8/eL30/eS12/Gadd45 domain-containing protein</fullName>
    </recommendedName>
</protein>
<dbReference type="GO" id="GO:1990904">
    <property type="term" value="C:ribonucleoprotein complex"/>
    <property type="evidence" value="ECO:0007669"/>
    <property type="project" value="TreeGrafter"/>
</dbReference>
<dbReference type="GO" id="GO:0005739">
    <property type="term" value="C:mitochondrion"/>
    <property type="evidence" value="ECO:0007669"/>
    <property type="project" value="TreeGrafter"/>
</dbReference>
<evidence type="ECO:0000259" key="2">
    <source>
        <dbReference type="Pfam" id="PF01248"/>
    </source>
</evidence>
<gene>
    <name evidence="3" type="ORF">JTE90_008588</name>
</gene>
<evidence type="ECO:0000313" key="3">
    <source>
        <dbReference type="EMBL" id="KAG8180803.1"/>
    </source>
</evidence>
<evidence type="ECO:0000313" key="4">
    <source>
        <dbReference type="Proteomes" id="UP000827092"/>
    </source>
</evidence>
<dbReference type="InterPro" id="IPR004038">
    <property type="entry name" value="Ribosomal_eL8/eL30/eS12/Gad45"/>
</dbReference>
<evidence type="ECO:0000256" key="1">
    <source>
        <dbReference type="SAM" id="MobiDB-lite"/>
    </source>
</evidence>
<feature type="domain" description="Ribosomal protein eL8/eL30/eS12/Gadd45" evidence="2">
    <location>
        <begin position="1113"/>
        <end position="1204"/>
    </location>
</feature>
<dbReference type="GO" id="GO:0043021">
    <property type="term" value="F:ribonucleoprotein complex binding"/>
    <property type="evidence" value="ECO:0007669"/>
    <property type="project" value="TreeGrafter"/>
</dbReference>
<feature type="region of interest" description="Disordered" evidence="1">
    <location>
        <begin position="360"/>
        <end position="381"/>
    </location>
</feature>
<dbReference type="Pfam" id="PF01248">
    <property type="entry name" value="Ribosomal_L7Ae"/>
    <property type="match status" value="1"/>
</dbReference>
<comment type="caution">
    <text evidence="3">The sequence shown here is derived from an EMBL/GenBank/DDBJ whole genome shotgun (WGS) entry which is preliminary data.</text>
</comment>
<proteinExistence type="predicted"/>
<feature type="region of interest" description="Disordered" evidence="1">
    <location>
        <begin position="621"/>
        <end position="647"/>
    </location>
</feature>